<gene>
    <name evidence="15" type="primary">asd</name>
    <name evidence="18" type="ORF">FPL22_01470</name>
</gene>
<comment type="caution">
    <text evidence="15">Lacks conserved residue(s) required for the propagation of feature annotation.</text>
</comment>
<dbReference type="EC" id="1.2.1.11" evidence="6 15"/>
<dbReference type="Pfam" id="PF01118">
    <property type="entry name" value="Semialdhyde_dh"/>
    <property type="match status" value="1"/>
</dbReference>
<dbReference type="NCBIfam" id="NF011456">
    <property type="entry name" value="PRK14874.1"/>
    <property type="match status" value="1"/>
</dbReference>
<organism evidence="18 19">
    <name type="scientific">Rariglobus hedericola</name>
    <dbReference type="NCBI Taxonomy" id="2597822"/>
    <lineage>
        <taxon>Bacteria</taxon>
        <taxon>Pseudomonadati</taxon>
        <taxon>Verrucomicrobiota</taxon>
        <taxon>Opitutia</taxon>
        <taxon>Opitutales</taxon>
        <taxon>Opitutaceae</taxon>
        <taxon>Rariglobus</taxon>
    </lineage>
</organism>
<keyword evidence="10 15" id="KW-0220">Diaminopimelate biosynthesis</keyword>
<keyword evidence="19" id="KW-1185">Reference proteome</keyword>
<keyword evidence="8 15" id="KW-0791">Threonine biosynthesis</keyword>
<feature type="binding site" evidence="15">
    <location>
        <position position="335"/>
    </location>
    <ligand>
        <name>NADP(+)</name>
        <dbReference type="ChEBI" id="CHEBI:58349"/>
    </ligand>
</feature>
<dbReference type="HAMAP" id="MF_02121">
    <property type="entry name" value="ASADH"/>
    <property type="match status" value="1"/>
</dbReference>
<reference evidence="18 19" key="1">
    <citation type="submission" date="2019-07" db="EMBL/GenBank/DDBJ databases">
        <title>Description of 53C-WASEF.</title>
        <authorList>
            <person name="Pitt A."/>
            <person name="Hahn M.W."/>
        </authorList>
    </citation>
    <scope>NUCLEOTIDE SEQUENCE [LARGE SCALE GENOMIC DNA]</scope>
    <source>
        <strain evidence="18 19">53C-WASEF</strain>
    </source>
</reference>
<keyword evidence="11 15" id="KW-0560">Oxidoreductase</keyword>
<accession>A0A556QST1</accession>
<dbReference type="GO" id="GO:0009089">
    <property type="term" value="P:lysine biosynthetic process via diaminopimelate"/>
    <property type="evidence" value="ECO:0007669"/>
    <property type="project" value="UniProtKB-UniRule"/>
</dbReference>
<dbReference type="InterPro" id="IPR005986">
    <property type="entry name" value="Asp_semialdehyde_DH_beta"/>
</dbReference>
<comment type="similarity">
    <text evidence="4 15">Belongs to the aspartate-semialdehyde dehydrogenase family.</text>
</comment>
<feature type="binding site" evidence="15">
    <location>
        <position position="255"/>
    </location>
    <ligand>
        <name>substrate</name>
    </ligand>
</feature>
<evidence type="ECO:0000256" key="6">
    <source>
        <dbReference type="ARBA" id="ARBA00013120"/>
    </source>
</evidence>
<evidence type="ECO:0000256" key="1">
    <source>
        <dbReference type="ARBA" id="ARBA00005021"/>
    </source>
</evidence>
<evidence type="ECO:0000256" key="5">
    <source>
        <dbReference type="ARBA" id="ARBA00011738"/>
    </source>
</evidence>
<evidence type="ECO:0000256" key="9">
    <source>
        <dbReference type="ARBA" id="ARBA00022857"/>
    </source>
</evidence>
<comment type="catalytic activity">
    <reaction evidence="14 15">
        <text>L-aspartate 4-semialdehyde + phosphate + NADP(+) = 4-phospho-L-aspartate + NADPH + H(+)</text>
        <dbReference type="Rhea" id="RHEA:24284"/>
        <dbReference type="ChEBI" id="CHEBI:15378"/>
        <dbReference type="ChEBI" id="CHEBI:43474"/>
        <dbReference type="ChEBI" id="CHEBI:57535"/>
        <dbReference type="ChEBI" id="CHEBI:57783"/>
        <dbReference type="ChEBI" id="CHEBI:58349"/>
        <dbReference type="ChEBI" id="CHEBI:537519"/>
        <dbReference type="EC" id="1.2.1.11"/>
    </reaction>
</comment>
<evidence type="ECO:0000256" key="16">
    <source>
        <dbReference type="PIRSR" id="PIRSR000148-1"/>
    </source>
</evidence>
<keyword evidence="13 15" id="KW-0486">Methionine biosynthesis</keyword>
<comment type="function">
    <text evidence="15">Catalyzes the NADPH-dependent formation of L-aspartate-semialdehyde (L-ASA) by the reductive dephosphorylation of L-aspartyl-4-phosphate.</text>
</comment>
<dbReference type="GO" id="GO:0009088">
    <property type="term" value="P:threonine biosynthetic process"/>
    <property type="evidence" value="ECO:0007669"/>
    <property type="project" value="UniProtKB-UniRule"/>
</dbReference>
<feature type="binding site" evidence="15">
    <location>
        <begin position="179"/>
        <end position="180"/>
    </location>
    <ligand>
        <name>NADP(+)</name>
        <dbReference type="ChEBI" id="CHEBI:58349"/>
    </ligand>
</feature>
<keyword evidence="9 15" id="KW-0521">NADP</keyword>
<evidence type="ECO:0000256" key="11">
    <source>
        <dbReference type="ARBA" id="ARBA00023002"/>
    </source>
</evidence>
<dbReference type="GO" id="GO:0004073">
    <property type="term" value="F:aspartate-semialdehyde dehydrogenase activity"/>
    <property type="evidence" value="ECO:0007669"/>
    <property type="project" value="UniProtKB-UniRule"/>
</dbReference>
<dbReference type="NCBIfam" id="TIGR01296">
    <property type="entry name" value="asd_B"/>
    <property type="match status" value="1"/>
</dbReference>
<feature type="binding site" evidence="15">
    <location>
        <begin position="32"/>
        <end position="35"/>
    </location>
    <ligand>
        <name>NADP(+)</name>
        <dbReference type="ChEBI" id="CHEBI:58349"/>
    </ligand>
</feature>
<dbReference type="InterPro" id="IPR000534">
    <property type="entry name" value="Semialdehyde_DH_NAD-bd"/>
</dbReference>
<evidence type="ECO:0000259" key="17">
    <source>
        <dbReference type="SMART" id="SM00859"/>
    </source>
</evidence>
<dbReference type="Gene3D" id="3.30.360.10">
    <property type="entry name" value="Dihydrodipicolinate Reductase, domain 2"/>
    <property type="match status" value="1"/>
</dbReference>
<feature type="active site" description="Proton acceptor" evidence="15 16">
    <location>
        <position position="262"/>
    </location>
</feature>
<comment type="pathway">
    <text evidence="1 15">Amino-acid biosynthesis; L-methionine biosynthesis via de novo pathway; L-homoserine from L-aspartate: step 2/3.</text>
</comment>
<keyword evidence="12 15" id="KW-0457">Lysine biosynthesis</keyword>
<evidence type="ECO:0000256" key="7">
    <source>
        <dbReference type="ARBA" id="ARBA00022605"/>
    </source>
</evidence>
<evidence type="ECO:0000313" key="19">
    <source>
        <dbReference type="Proteomes" id="UP000315648"/>
    </source>
</evidence>
<dbReference type="GO" id="GO:0071266">
    <property type="term" value="P:'de novo' L-methionine biosynthetic process"/>
    <property type="evidence" value="ECO:0007669"/>
    <property type="project" value="UniProtKB-UniRule"/>
</dbReference>
<dbReference type="PANTHER" id="PTHR46278">
    <property type="entry name" value="DEHYDROGENASE, PUTATIVE-RELATED"/>
    <property type="match status" value="1"/>
</dbReference>
<dbReference type="CDD" id="cd02316">
    <property type="entry name" value="VcASADH2_like_N"/>
    <property type="match status" value="1"/>
</dbReference>
<evidence type="ECO:0000256" key="14">
    <source>
        <dbReference type="ARBA" id="ARBA00047891"/>
    </source>
</evidence>
<comment type="pathway">
    <text evidence="3 15">Amino-acid biosynthesis; L-threonine biosynthesis; L-threonine from L-aspartate: step 2/5.</text>
</comment>
<comment type="pathway">
    <text evidence="2 15">Amino-acid biosynthesis; L-lysine biosynthesis via DAP pathway; (S)-tetrahydrodipicolinate from L-aspartate: step 2/4.</text>
</comment>
<evidence type="ECO:0000256" key="4">
    <source>
        <dbReference type="ARBA" id="ARBA00010584"/>
    </source>
</evidence>
<evidence type="ECO:0000256" key="10">
    <source>
        <dbReference type="ARBA" id="ARBA00022915"/>
    </source>
</evidence>
<evidence type="ECO:0000313" key="18">
    <source>
        <dbReference type="EMBL" id="TSJ79692.1"/>
    </source>
</evidence>
<dbReference type="GO" id="GO:0046983">
    <property type="term" value="F:protein dimerization activity"/>
    <property type="evidence" value="ECO:0007669"/>
    <property type="project" value="InterPro"/>
</dbReference>
<comment type="subunit">
    <text evidence="5 15">Homodimer.</text>
</comment>
<dbReference type="InterPro" id="IPR012280">
    <property type="entry name" value="Semialdhyde_DH_dimer_dom"/>
</dbReference>
<feature type="active site" description="Acyl-thioester intermediate" evidence="15 16">
    <location>
        <position position="149"/>
    </location>
</feature>
<evidence type="ECO:0000256" key="8">
    <source>
        <dbReference type="ARBA" id="ARBA00022697"/>
    </source>
</evidence>
<feature type="binding site" evidence="15">
    <location>
        <position position="120"/>
    </location>
    <ligand>
        <name>phosphate</name>
        <dbReference type="ChEBI" id="CHEBI:43474"/>
    </ligand>
</feature>
<evidence type="ECO:0000256" key="15">
    <source>
        <dbReference type="HAMAP-Rule" id="MF_02121"/>
    </source>
</evidence>
<evidence type="ECO:0000256" key="2">
    <source>
        <dbReference type="ARBA" id="ARBA00005076"/>
    </source>
</evidence>
<dbReference type="Gene3D" id="3.40.50.720">
    <property type="entry name" value="NAD(P)-binding Rossmann-like Domain"/>
    <property type="match status" value="1"/>
</dbReference>
<dbReference type="PANTHER" id="PTHR46278:SF2">
    <property type="entry name" value="ASPARTATE-SEMIALDEHYDE DEHYDROGENASE"/>
    <property type="match status" value="1"/>
</dbReference>
<dbReference type="UniPathway" id="UPA00051">
    <property type="reaction ID" value="UER00464"/>
</dbReference>
<protein>
    <recommendedName>
        <fullName evidence="6 15">Aspartate-semialdehyde dehydrogenase</fullName>
        <shortName evidence="15">ASA dehydrogenase</shortName>
        <shortName evidence="15">ASADH</shortName>
        <ecNumber evidence="6 15">1.2.1.11</ecNumber>
    </recommendedName>
    <alternativeName>
        <fullName evidence="15">Aspartate-beta-semialdehyde dehydrogenase</fullName>
    </alternativeName>
</protein>
<dbReference type="OrthoDB" id="9805684at2"/>
<dbReference type="Proteomes" id="UP000315648">
    <property type="component" value="Unassembled WGS sequence"/>
</dbReference>
<keyword evidence="7 15" id="KW-0028">Amino-acid biosynthesis</keyword>
<dbReference type="InterPro" id="IPR036291">
    <property type="entry name" value="NAD(P)-bd_dom_sf"/>
</dbReference>
<dbReference type="CDD" id="cd18131">
    <property type="entry name" value="ASADH_C_bac_euk_like"/>
    <property type="match status" value="1"/>
</dbReference>
<evidence type="ECO:0000256" key="13">
    <source>
        <dbReference type="ARBA" id="ARBA00023167"/>
    </source>
</evidence>
<feature type="binding site" evidence="15">
    <location>
        <position position="176"/>
    </location>
    <ligand>
        <name>substrate</name>
    </ligand>
</feature>
<dbReference type="AlphaFoldDB" id="A0A556QST1"/>
<dbReference type="GO" id="GO:0050661">
    <property type="term" value="F:NADP binding"/>
    <property type="evidence" value="ECO:0007669"/>
    <property type="project" value="UniProtKB-UniRule"/>
</dbReference>
<dbReference type="UniPathway" id="UPA00050">
    <property type="reaction ID" value="UER00463"/>
</dbReference>
<dbReference type="GO" id="GO:0019877">
    <property type="term" value="P:diaminopimelate biosynthetic process"/>
    <property type="evidence" value="ECO:0007669"/>
    <property type="project" value="UniProtKB-UniRule"/>
</dbReference>
<dbReference type="EMBL" id="VMBG01000001">
    <property type="protein sequence ID" value="TSJ79692.1"/>
    <property type="molecule type" value="Genomic_DNA"/>
</dbReference>
<name>A0A556QST1_9BACT</name>
<comment type="caution">
    <text evidence="18">The sequence shown here is derived from an EMBL/GenBank/DDBJ whole genome shotgun (WGS) entry which is preliminary data.</text>
</comment>
<dbReference type="Pfam" id="PF02774">
    <property type="entry name" value="Semialdhyde_dhC"/>
    <property type="match status" value="1"/>
</dbReference>
<feature type="binding site" evidence="15">
    <location>
        <begin position="60"/>
        <end position="61"/>
    </location>
    <ligand>
        <name>NADP(+)</name>
        <dbReference type="ChEBI" id="CHEBI:58349"/>
    </ligand>
</feature>
<sequence length="364" mass="39242">MPRRVHVSVTDSQGDFIVNTRKDYVIGIVGATGAVGQELVRLLHERNFPMSALRLFASARSAGKVVERFGKKWTIEEAKPGAFAGVDLAFFAAGGSVTRALAADAVKSSCVVIDKSSALRMEPNIPLVIPEINPEKLRNHGGIIANPNCSTAVMLMGLWPLHQAFGLKRIIVSTYQSVSGTGAEAVKELADQIQQHVSGQPVTHKVYPYQIAFNCIPHIDSFGENGYTGEETKMAEESRKIMGLPNLKVSATTVRVPVVRAHSVSVSAEFERPVDLAKARAAIAAFPGAELVDDVANKKYPTPLDFAEKVKCGVGRLRIDTAWDNGLSFWVSGDNLWKGAALNAVQNAELMIREGILKSEPAAV</sequence>
<dbReference type="UniPathway" id="UPA00034">
    <property type="reaction ID" value="UER00016"/>
</dbReference>
<dbReference type="SUPFAM" id="SSF51735">
    <property type="entry name" value="NAD(P)-binding Rossmann-fold domains"/>
    <property type="match status" value="1"/>
</dbReference>
<dbReference type="GO" id="GO:0051287">
    <property type="term" value="F:NAD binding"/>
    <property type="evidence" value="ECO:0007669"/>
    <property type="project" value="InterPro"/>
</dbReference>
<dbReference type="SMART" id="SM00859">
    <property type="entry name" value="Semialdhyde_dh"/>
    <property type="match status" value="1"/>
</dbReference>
<feature type="domain" description="Semialdehyde dehydrogenase NAD-binding" evidence="17">
    <location>
        <begin position="25"/>
        <end position="140"/>
    </location>
</feature>
<evidence type="ECO:0000256" key="3">
    <source>
        <dbReference type="ARBA" id="ARBA00005097"/>
    </source>
</evidence>
<evidence type="ECO:0000256" key="12">
    <source>
        <dbReference type="ARBA" id="ARBA00023154"/>
    </source>
</evidence>
<proteinExistence type="inferred from homology"/>
<dbReference type="SUPFAM" id="SSF55347">
    <property type="entry name" value="Glyceraldehyde-3-phosphate dehydrogenase-like, C-terminal domain"/>
    <property type="match status" value="1"/>
</dbReference>
<dbReference type="PIRSF" id="PIRSF000148">
    <property type="entry name" value="ASA_dh"/>
    <property type="match status" value="1"/>
</dbReference>
<dbReference type="GO" id="GO:0009097">
    <property type="term" value="P:isoleucine biosynthetic process"/>
    <property type="evidence" value="ECO:0007669"/>
    <property type="project" value="UniProtKB-UniRule"/>
</dbReference>
<dbReference type="InterPro" id="IPR012080">
    <property type="entry name" value="Asp_semialdehyde_DH"/>
</dbReference>